<dbReference type="AlphaFoldDB" id="A0A388K7D9"/>
<sequence>MMARSRSSSARQKRRHSSTSSSSKSHEVKKTRRGRSRTPRDRRHKSRSPSIRKRRHAESESPRRFGRLQWEQRRNDFPPPEKRTWFTADLKEEIFTLRRELEKVKKTVELLHTKVAECMKIVQSGKGETSGGRHEKSQVDGQSKEVEKEKHQVSPSELKAMIDKALKSALPQSTVGESSKAPQVGTATERPATEEGNMEKLVSEMRRDVNEIKLMKYDLAAVKGTLKKINEPTRTCMFHRLLIRTCITD</sequence>
<feature type="region of interest" description="Disordered" evidence="1">
    <location>
        <begin position="170"/>
        <end position="200"/>
    </location>
</feature>
<feature type="compositionally biased region" description="Basic and acidic residues" evidence="1">
    <location>
        <begin position="191"/>
        <end position="200"/>
    </location>
</feature>
<keyword evidence="3" id="KW-1185">Reference proteome</keyword>
<evidence type="ECO:0000256" key="1">
    <source>
        <dbReference type="SAM" id="MobiDB-lite"/>
    </source>
</evidence>
<gene>
    <name evidence="2" type="ORF">CBR_g54949</name>
</gene>
<proteinExistence type="predicted"/>
<dbReference type="STRING" id="69332.A0A388K7D9"/>
<feature type="compositionally biased region" description="Basic and acidic residues" evidence="1">
    <location>
        <begin position="131"/>
        <end position="152"/>
    </location>
</feature>
<evidence type="ECO:0000313" key="3">
    <source>
        <dbReference type="Proteomes" id="UP000265515"/>
    </source>
</evidence>
<organism evidence="2 3">
    <name type="scientific">Chara braunii</name>
    <name type="common">Braun's stonewort</name>
    <dbReference type="NCBI Taxonomy" id="69332"/>
    <lineage>
        <taxon>Eukaryota</taxon>
        <taxon>Viridiplantae</taxon>
        <taxon>Streptophyta</taxon>
        <taxon>Charophyceae</taxon>
        <taxon>Charales</taxon>
        <taxon>Characeae</taxon>
        <taxon>Chara</taxon>
    </lineage>
</organism>
<dbReference type="EMBL" id="BFEA01000068">
    <property type="protein sequence ID" value="GBG65970.1"/>
    <property type="molecule type" value="Genomic_DNA"/>
</dbReference>
<name>A0A388K7D9_CHABU</name>
<accession>A0A388K7D9</accession>
<feature type="compositionally biased region" description="Polar residues" evidence="1">
    <location>
        <begin position="170"/>
        <end position="181"/>
    </location>
</feature>
<reference evidence="2 3" key="1">
    <citation type="journal article" date="2018" name="Cell">
        <title>The Chara Genome: Secondary Complexity and Implications for Plant Terrestrialization.</title>
        <authorList>
            <person name="Nishiyama T."/>
            <person name="Sakayama H."/>
            <person name="Vries J.D."/>
            <person name="Buschmann H."/>
            <person name="Saint-Marcoux D."/>
            <person name="Ullrich K.K."/>
            <person name="Haas F.B."/>
            <person name="Vanderstraeten L."/>
            <person name="Becker D."/>
            <person name="Lang D."/>
            <person name="Vosolsobe S."/>
            <person name="Rombauts S."/>
            <person name="Wilhelmsson P.K.I."/>
            <person name="Janitza P."/>
            <person name="Kern R."/>
            <person name="Heyl A."/>
            <person name="Rumpler F."/>
            <person name="Villalobos L.I.A.C."/>
            <person name="Clay J.M."/>
            <person name="Skokan R."/>
            <person name="Toyoda A."/>
            <person name="Suzuki Y."/>
            <person name="Kagoshima H."/>
            <person name="Schijlen E."/>
            <person name="Tajeshwar N."/>
            <person name="Catarino B."/>
            <person name="Hetherington A.J."/>
            <person name="Saltykova A."/>
            <person name="Bonnot C."/>
            <person name="Breuninger H."/>
            <person name="Symeonidi A."/>
            <person name="Radhakrishnan G.V."/>
            <person name="Van Nieuwerburgh F."/>
            <person name="Deforce D."/>
            <person name="Chang C."/>
            <person name="Karol K.G."/>
            <person name="Hedrich R."/>
            <person name="Ulvskov P."/>
            <person name="Glockner G."/>
            <person name="Delwiche C.F."/>
            <person name="Petrasek J."/>
            <person name="Van de Peer Y."/>
            <person name="Friml J."/>
            <person name="Beilby M."/>
            <person name="Dolan L."/>
            <person name="Kohara Y."/>
            <person name="Sugano S."/>
            <person name="Fujiyama A."/>
            <person name="Delaux P.-M."/>
            <person name="Quint M."/>
            <person name="TheiBen G."/>
            <person name="Hagemann M."/>
            <person name="Harholt J."/>
            <person name="Dunand C."/>
            <person name="Zachgo S."/>
            <person name="Langdale J."/>
            <person name="Maumus F."/>
            <person name="Straeten D.V.D."/>
            <person name="Gould S.B."/>
            <person name="Rensing S.A."/>
        </authorList>
    </citation>
    <scope>NUCLEOTIDE SEQUENCE [LARGE SCALE GENOMIC DNA]</scope>
    <source>
        <strain evidence="2 3">S276</strain>
    </source>
</reference>
<feature type="region of interest" description="Disordered" evidence="1">
    <location>
        <begin position="124"/>
        <end position="156"/>
    </location>
</feature>
<evidence type="ECO:0000313" key="2">
    <source>
        <dbReference type="EMBL" id="GBG65970.1"/>
    </source>
</evidence>
<dbReference type="Gramene" id="GBG65970">
    <property type="protein sequence ID" value="GBG65970"/>
    <property type="gene ID" value="CBR_g54949"/>
</dbReference>
<dbReference type="Proteomes" id="UP000265515">
    <property type="component" value="Unassembled WGS sequence"/>
</dbReference>
<feature type="region of interest" description="Disordered" evidence="1">
    <location>
        <begin position="1"/>
        <end position="83"/>
    </location>
</feature>
<feature type="compositionally biased region" description="Low complexity" evidence="1">
    <location>
        <begin position="1"/>
        <end position="10"/>
    </location>
</feature>
<comment type="caution">
    <text evidence="2">The sequence shown here is derived from an EMBL/GenBank/DDBJ whole genome shotgun (WGS) entry which is preliminary data.</text>
</comment>
<feature type="compositionally biased region" description="Basic and acidic residues" evidence="1">
    <location>
        <begin position="70"/>
        <end position="83"/>
    </location>
</feature>
<protein>
    <submittedName>
        <fullName evidence="2">Uncharacterized protein</fullName>
    </submittedName>
</protein>
<feature type="compositionally biased region" description="Basic residues" evidence="1">
    <location>
        <begin position="27"/>
        <end position="56"/>
    </location>
</feature>